<feature type="region of interest" description="Disordered" evidence="1">
    <location>
        <begin position="285"/>
        <end position="313"/>
    </location>
</feature>
<feature type="compositionally biased region" description="Low complexity" evidence="1">
    <location>
        <begin position="288"/>
        <end position="304"/>
    </location>
</feature>
<evidence type="ECO:0000313" key="3">
    <source>
        <dbReference type="Proteomes" id="UP001150062"/>
    </source>
</evidence>
<dbReference type="Proteomes" id="UP001150062">
    <property type="component" value="Unassembled WGS sequence"/>
</dbReference>
<comment type="caution">
    <text evidence="2">The sequence shown here is derived from an EMBL/GenBank/DDBJ whole genome shotgun (WGS) entry which is preliminary data.</text>
</comment>
<feature type="region of interest" description="Disordered" evidence="1">
    <location>
        <begin position="660"/>
        <end position="705"/>
    </location>
</feature>
<proteinExistence type="predicted"/>
<evidence type="ECO:0000313" key="2">
    <source>
        <dbReference type="EMBL" id="KAJ6253151.1"/>
    </source>
</evidence>
<reference evidence="2" key="1">
    <citation type="submission" date="2022-08" db="EMBL/GenBank/DDBJ databases">
        <title>Novel sulfate-reducing endosymbionts in the free-living metamonad Anaeramoeba.</title>
        <authorList>
            <person name="Jerlstrom-Hultqvist J."/>
            <person name="Cepicka I."/>
            <person name="Gallot-Lavallee L."/>
            <person name="Salas-Leiva D."/>
            <person name="Curtis B.A."/>
            <person name="Zahonova K."/>
            <person name="Pipaliya S."/>
            <person name="Dacks J."/>
            <person name="Roger A.J."/>
        </authorList>
    </citation>
    <scope>NUCLEOTIDE SEQUENCE</scope>
    <source>
        <strain evidence="2">Schooner1</strain>
    </source>
</reference>
<feature type="compositionally biased region" description="Basic residues" evidence="1">
    <location>
        <begin position="660"/>
        <end position="670"/>
    </location>
</feature>
<dbReference type="EMBL" id="JAOAOG010000034">
    <property type="protein sequence ID" value="KAJ6253151.1"/>
    <property type="molecule type" value="Genomic_DNA"/>
</dbReference>
<feature type="compositionally biased region" description="Acidic residues" evidence="1">
    <location>
        <begin position="696"/>
        <end position="705"/>
    </location>
</feature>
<sequence>MNYFTGEDSDTLLQSTNCSVFIPDQFSGDILQDFEHKPRTSVLQSEILHFYLVLSTTLQEEKERTNWQKMVCETYASIAIVSQKVSFQNLNLITAVKTKVKNSQIDSIRELPRINSSGTFLKNGDIVIPSQIEIAYNSKKRNGALEDQILLKIELKTEKKAISELKFTNLIKEGKTDKQKKKKEREFPTNKVINFGFDPQLDVNQLFEQLSEIPMVFKKTFFLNIPIIFPLKYRCTHQFIGNSNFITVTLENLHEKEPIVINSIQILLNSTKKVSNSTKLKQDHKEIANSNSNSTATNNSNGNSCAQEKEKTNLKKVKKDAINELIIKQQEQKEKRAKKERETGKIIKKEIEKEKVKEKNVSNPNKQYTKKEKGTEKEKKRVKKEINKSNEQPANKNNSPIIKNKNKNSPKIKNSPKTKNSPKSKNSPKNKNLTNHNIPKKKNLKNKMNQNETQSNEKAKNLKKSKIKKNLRSLSFKKKNNEKKNQKQNSNHSLNQIIQEKGFKTLTQTQIQSRNLGLQPTRQLKLDEKFNIIHLSETLFQNGKSVIIEPKEEINFLFKIEKKNTQLGKVDSIFGRFRSIVYTMWKLQFQNQLIPKQIPIEWTLERESSIQISIHPIENEIIVNRKFSLKIELANKSNIHSELRLRTPFVHRTAVEGKQKKILKNKKKNGKPNNSDRDENAVNNNPEEEEKHEKQENEDEDDDQDETAMIVFEKSSLINIKPKSSIIVNLSLLPLKIGFLEFNIILNDLNSGGILIPDNTCLIYVKNDFEK</sequence>
<accession>A0ABQ8Z8M8</accession>
<feature type="compositionally biased region" description="Basic residues" evidence="1">
    <location>
        <begin position="461"/>
        <end position="481"/>
    </location>
</feature>
<name>A0ABQ8Z8M8_9EUKA</name>
<keyword evidence="3" id="KW-1185">Reference proteome</keyword>
<evidence type="ECO:0000256" key="1">
    <source>
        <dbReference type="SAM" id="MobiDB-lite"/>
    </source>
</evidence>
<gene>
    <name evidence="2" type="ORF">M0813_13488</name>
</gene>
<feature type="region of interest" description="Disordered" evidence="1">
    <location>
        <begin position="355"/>
        <end position="492"/>
    </location>
</feature>
<organism evidence="2 3">
    <name type="scientific">Anaeramoeba flamelloides</name>
    <dbReference type="NCBI Taxonomy" id="1746091"/>
    <lineage>
        <taxon>Eukaryota</taxon>
        <taxon>Metamonada</taxon>
        <taxon>Anaeramoebidae</taxon>
        <taxon>Anaeramoeba</taxon>
    </lineage>
</organism>
<feature type="compositionally biased region" description="Basic residues" evidence="1">
    <location>
        <begin position="404"/>
        <end position="428"/>
    </location>
</feature>
<protein>
    <submittedName>
        <fullName evidence="2">Apoptotic chromatin condensation inducer in the nucleus</fullName>
    </submittedName>
</protein>
<feature type="compositionally biased region" description="Basic and acidic residues" evidence="1">
    <location>
        <begin position="369"/>
        <end position="388"/>
    </location>
</feature>